<feature type="region of interest" description="Disordered" evidence="3">
    <location>
        <begin position="64"/>
        <end position="84"/>
    </location>
</feature>
<name>A0A1X7TPW7_AMPQE</name>
<feature type="compositionally biased region" description="Pro residues" evidence="3">
    <location>
        <begin position="25"/>
        <end position="39"/>
    </location>
</feature>
<dbReference type="OrthoDB" id="5984692at2759"/>
<comment type="caution">
    <text evidence="2">Lacks conserved residue(s) required for the propagation of feature annotation.</text>
</comment>
<dbReference type="STRING" id="400682.A0A1X7TPW7"/>
<dbReference type="SUPFAM" id="SSF56204">
    <property type="entry name" value="Hect, E3 ligase catalytic domain"/>
    <property type="match status" value="1"/>
</dbReference>
<dbReference type="Gene3D" id="3.90.1750.10">
    <property type="entry name" value="Hect, E3 ligase catalytic domains"/>
    <property type="match status" value="1"/>
</dbReference>
<evidence type="ECO:0000259" key="4">
    <source>
        <dbReference type="PROSITE" id="PS50237"/>
    </source>
</evidence>
<reference evidence="5" key="1">
    <citation type="submission" date="2017-05" db="UniProtKB">
        <authorList>
            <consortium name="EnsemblMetazoa"/>
        </authorList>
    </citation>
    <scope>IDENTIFICATION</scope>
</reference>
<evidence type="ECO:0000256" key="2">
    <source>
        <dbReference type="PROSITE-ProRule" id="PRU00104"/>
    </source>
</evidence>
<dbReference type="InterPro" id="IPR035983">
    <property type="entry name" value="Hect_E3_ubiquitin_ligase"/>
</dbReference>
<organism evidence="5">
    <name type="scientific">Amphimedon queenslandica</name>
    <name type="common">Sponge</name>
    <dbReference type="NCBI Taxonomy" id="400682"/>
    <lineage>
        <taxon>Eukaryota</taxon>
        <taxon>Metazoa</taxon>
        <taxon>Porifera</taxon>
        <taxon>Demospongiae</taxon>
        <taxon>Heteroscleromorpha</taxon>
        <taxon>Haplosclerida</taxon>
        <taxon>Niphatidae</taxon>
        <taxon>Amphimedon</taxon>
    </lineage>
</organism>
<feature type="region of interest" description="Disordered" evidence="3">
    <location>
        <begin position="266"/>
        <end position="285"/>
    </location>
</feature>
<evidence type="ECO:0000313" key="5">
    <source>
        <dbReference type="EnsemblMetazoa" id="Aqu2.1.16832_001"/>
    </source>
</evidence>
<feature type="domain" description="HECT" evidence="4">
    <location>
        <begin position="326"/>
        <end position="369"/>
    </location>
</feature>
<feature type="region of interest" description="Disordered" evidence="3">
    <location>
        <begin position="1"/>
        <end position="46"/>
    </location>
</feature>
<evidence type="ECO:0000256" key="3">
    <source>
        <dbReference type="SAM" id="MobiDB-lite"/>
    </source>
</evidence>
<keyword evidence="1 2" id="KW-0833">Ubl conjugation pathway</keyword>
<proteinExistence type="predicted"/>
<dbReference type="InterPro" id="IPR000569">
    <property type="entry name" value="HECT_dom"/>
</dbReference>
<dbReference type="AlphaFoldDB" id="A0A1X7TPW7"/>
<sequence length="603" mass="67335">MELLDSGPVGSALVSSPGADSEDTGPPPPRPLLPAPTGPIRPARPRDPLLAAASHALQNLRRARCSGGGSLGHRREKRSLQPSSCTSVKKRPVWKHNFVCLSNMDQSISYNNIDEKHRLMKAGLGEKVIEFTDLEITRDEFKEILYSAFPPLRNGVLSSPSNLKTLAGSAKTFIRPLQCDLPLDNIDSLDDELTEDCLKCGKSFSISLIKDHLVTCTEVSNGKPQSSSDGVVEGTINNTINMDFNDDDAGPSHYYAHEEVFDEFRSDSDQSDNDSIPPLPPPTVKHRPKTLKGIIATLYLALDGVVRIDVRRDYVLEDALVECKKEDFSPKKLLKVKFALEHAIDLGGPKREFFHLVSTEATKYLIGDFGKFFTTNALAVQNRVLFALGQYCGMSVTQGGNGFPYFHHLVYEYFVTGAVSCTIDIDRDCIPYGILKYILDKLDTADSKDDIQAVFQVDEATEFLYATGYTKPVLNLGLDNKDNIQSILVAYHCFLKVKSEMDQFIEGLCVTGVLDFVRESPSVLKHMFVLIKKKLTAEELKSLFKFECGLEVDSLEPIEKQSWRFFCNFLDMCEDDCGQCIDCTISDVLVFFYWYRQCATSRI</sequence>
<dbReference type="InParanoid" id="A0A1X7TPW7"/>
<dbReference type="GO" id="GO:0004842">
    <property type="term" value="F:ubiquitin-protein transferase activity"/>
    <property type="evidence" value="ECO:0007669"/>
    <property type="project" value="InterPro"/>
</dbReference>
<protein>
    <recommendedName>
        <fullName evidence="4">HECT domain-containing protein</fullName>
    </recommendedName>
</protein>
<evidence type="ECO:0000256" key="1">
    <source>
        <dbReference type="ARBA" id="ARBA00022786"/>
    </source>
</evidence>
<accession>A0A1X7TPW7</accession>
<dbReference type="PROSITE" id="PS50237">
    <property type="entry name" value="HECT"/>
    <property type="match status" value="1"/>
</dbReference>
<dbReference type="EnsemblMetazoa" id="Aqu2.1.16832_001">
    <property type="protein sequence ID" value="Aqu2.1.16832_001"/>
    <property type="gene ID" value="Aqu2.1.16832"/>
</dbReference>